<evidence type="ECO:0000256" key="4">
    <source>
        <dbReference type="SAM" id="Phobius"/>
    </source>
</evidence>
<comment type="caution">
    <text evidence="6">The sequence shown here is derived from an EMBL/GenBank/DDBJ whole genome shotgun (WGS) entry which is preliminary data.</text>
</comment>
<keyword evidence="4" id="KW-1133">Transmembrane helix</keyword>
<gene>
    <name evidence="6" type="ORF">S12H4_26476</name>
</gene>
<name>X1RPX9_9ZZZZ</name>
<evidence type="ECO:0000256" key="2">
    <source>
        <dbReference type="ARBA" id="ARBA00022448"/>
    </source>
</evidence>
<dbReference type="InterPro" id="IPR039424">
    <property type="entry name" value="SBP_5"/>
</dbReference>
<dbReference type="PANTHER" id="PTHR30290">
    <property type="entry name" value="PERIPLASMIC BINDING COMPONENT OF ABC TRANSPORTER"/>
    <property type="match status" value="1"/>
</dbReference>
<dbReference type="Gene3D" id="3.40.190.10">
    <property type="entry name" value="Periplasmic binding protein-like II"/>
    <property type="match status" value="1"/>
</dbReference>
<dbReference type="SUPFAM" id="SSF53850">
    <property type="entry name" value="Periplasmic binding protein-like II"/>
    <property type="match status" value="1"/>
</dbReference>
<keyword evidence="4" id="KW-0472">Membrane</keyword>
<evidence type="ECO:0000256" key="3">
    <source>
        <dbReference type="ARBA" id="ARBA00022729"/>
    </source>
</evidence>
<keyword evidence="3" id="KW-0732">Signal</keyword>
<feature type="transmembrane region" description="Helical" evidence="4">
    <location>
        <begin position="21"/>
        <end position="44"/>
    </location>
</feature>
<dbReference type="GO" id="GO:0015833">
    <property type="term" value="P:peptide transport"/>
    <property type="evidence" value="ECO:0007669"/>
    <property type="project" value="TreeGrafter"/>
</dbReference>
<reference evidence="6" key="1">
    <citation type="journal article" date="2014" name="Front. Microbiol.">
        <title>High frequency of phylogenetically diverse reductive dehalogenase-homologous genes in deep subseafloor sedimentary metagenomes.</title>
        <authorList>
            <person name="Kawai M."/>
            <person name="Futagami T."/>
            <person name="Toyoda A."/>
            <person name="Takaki Y."/>
            <person name="Nishi S."/>
            <person name="Hori S."/>
            <person name="Arai W."/>
            <person name="Tsubouchi T."/>
            <person name="Morono Y."/>
            <person name="Uchiyama I."/>
            <person name="Ito T."/>
            <person name="Fujiyama A."/>
            <person name="Inagaki F."/>
            <person name="Takami H."/>
        </authorList>
    </citation>
    <scope>NUCLEOTIDE SEQUENCE</scope>
    <source>
        <strain evidence="6">Expedition CK06-06</strain>
    </source>
</reference>
<comment type="similarity">
    <text evidence="1">Belongs to the bacterial solute-binding protein 5 family.</text>
</comment>
<proteinExistence type="inferred from homology"/>
<dbReference type="Pfam" id="PF00496">
    <property type="entry name" value="SBP_bac_5"/>
    <property type="match status" value="1"/>
</dbReference>
<feature type="domain" description="Solute-binding protein family 5" evidence="5">
    <location>
        <begin position="137"/>
        <end position="291"/>
    </location>
</feature>
<accession>X1RPX9</accession>
<protein>
    <recommendedName>
        <fullName evidence="5">Solute-binding protein family 5 domain-containing protein</fullName>
    </recommendedName>
</protein>
<dbReference type="PANTHER" id="PTHR30290:SF9">
    <property type="entry name" value="OLIGOPEPTIDE-BINDING PROTEIN APPA"/>
    <property type="match status" value="1"/>
</dbReference>
<dbReference type="AlphaFoldDB" id="X1RPX9"/>
<evidence type="ECO:0000313" key="6">
    <source>
        <dbReference type="EMBL" id="GAI82802.1"/>
    </source>
</evidence>
<dbReference type="GO" id="GO:1904680">
    <property type="term" value="F:peptide transmembrane transporter activity"/>
    <property type="evidence" value="ECO:0007669"/>
    <property type="project" value="TreeGrafter"/>
</dbReference>
<keyword evidence="2" id="KW-0813">Transport</keyword>
<evidence type="ECO:0000256" key="1">
    <source>
        <dbReference type="ARBA" id="ARBA00005695"/>
    </source>
</evidence>
<feature type="non-terminal residue" evidence="6">
    <location>
        <position position="293"/>
    </location>
</feature>
<feature type="non-terminal residue" evidence="6">
    <location>
        <position position="1"/>
    </location>
</feature>
<evidence type="ECO:0000259" key="5">
    <source>
        <dbReference type="Pfam" id="PF00496"/>
    </source>
</evidence>
<keyword evidence="4" id="KW-0812">Transmembrane</keyword>
<sequence>LRYIELTAEKSRRNQKVNKKLVWLIVSFLMVVALVLASCAPAVVEEKEAKVVTKEPEKKAEKVEEVVEEEGPVYGGVLTTVLHAGPTTWDPLARESASAYYINNALDGLIMADWYRDPEKYPFSSKYDFLNPKVWTGMLAESWDWPDPLTITINLRKGVRWQNKPPANGREFVAEDVKWNFERILTLPKWSADMLHNIESVTCPDKYTVVFKFKTPDIASLERIAVRHLGISCRDVVEVYGDDGPKDWENMVGTGPWIVEDDIPDSVVTYKRNPDYWGKDPDGNQLPYLDGLK</sequence>
<dbReference type="EMBL" id="BARW01015026">
    <property type="protein sequence ID" value="GAI82802.1"/>
    <property type="molecule type" value="Genomic_DNA"/>
</dbReference>
<dbReference type="InterPro" id="IPR000914">
    <property type="entry name" value="SBP_5_dom"/>
</dbReference>
<organism evidence="6">
    <name type="scientific">marine sediment metagenome</name>
    <dbReference type="NCBI Taxonomy" id="412755"/>
    <lineage>
        <taxon>unclassified sequences</taxon>
        <taxon>metagenomes</taxon>
        <taxon>ecological metagenomes</taxon>
    </lineage>
</organism>